<dbReference type="SUPFAM" id="SSF52518">
    <property type="entry name" value="Thiamin diphosphate-binding fold (THDP-binding)"/>
    <property type="match status" value="2"/>
</dbReference>
<keyword evidence="2 3" id="KW-0786">Thiamine pyrophosphate</keyword>
<dbReference type="Pfam" id="PF02775">
    <property type="entry name" value="TPP_enzyme_C"/>
    <property type="match status" value="1"/>
</dbReference>
<feature type="domain" description="Thiamine pyrophosphate enzyme TPP-binding" evidence="5">
    <location>
        <begin position="405"/>
        <end position="541"/>
    </location>
</feature>
<dbReference type="InterPro" id="IPR012000">
    <property type="entry name" value="Thiamin_PyroP_enz_cen_dom"/>
</dbReference>
<dbReference type="GO" id="GO:0050660">
    <property type="term" value="F:flavin adenine dinucleotide binding"/>
    <property type="evidence" value="ECO:0007669"/>
    <property type="project" value="TreeGrafter"/>
</dbReference>
<evidence type="ECO:0000256" key="3">
    <source>
        <dbReference type="RuleBase" id="RU362132"/>
    </source>
</evidence>
<dbReference type="GO" id="GO:0000287">
    <property type="term" value="F:magnesium ion binding"/>
    <property type="evidence" value="ECO:0007669"/>
    <property type="project" value="InterPro"/>
</dbReference>
<dbReference type="InterPro" id="IPR012001">
    <property type="entry name" value="Thiamin_PyroP_enz_TPP-bd_dom"/>
</dbReference>
<feature type="domain" description="Thiamine pyrophosphate enzyme N-terminal TPP-binding" evidence="6">
    <location>
        <begin position="1"/>
        <end position="114"/>
    </location>
</feature>
<dbReference type="RefSeq" id="WP_088755180.1">
    <property type="nucleotide sequence ID" value="NZ_NJGV01000008.1"/>
</dbReference>
<evidence type="ECO:0000313" key="7">
    <source>
        <dbReference type="EMBL" id="OWY34839.1"/>
    </source>
</evidence>
<dbReference type="PANTHER" id="PTHR18968:SF13">
    <property type="entry name" value="ACETOLACTATE SYNTHASE CATALYTIC SUBUNIT, MITOCHONDRIAL"/>
    <property type="match status" value="1"/>
</dbReference>
<proteinExistence type="inferred from homology"/>
<dbReference type="InterPro" id="IPR029035">
    <property type="entry name" value="DHS-like_NAD/FAD-binding_dom"/>
</dbReference>
<dbReference type="Gene3D" id="3.40.50.970">
    <property type="match status" value="2"/>
</dbReference>
<dbReference type="Pfam" id="PF02776">
    <property type="entry name" value="TPP_enzyme_N"/>
    <property type="match status" value="1"/>
</dbReference>
<feature type="domain" description="Thiamine pyrophosphate enzyme central" evidence="4">
    <location>
        <begin position="200"/>
        <end position="333"/>
    </location>
</feature>
<dbReference type="Pfam" id="PF00205">
    <property type="entry name" value="TPP_enzyme_M"/>
    <property type="match status" value="1"/>
</dbReference>
<dbReference type="FunFam" id="3.40.50.970:FF:000007">
    <property type="entry name" value="Acetolactate synthase"/>
    <property type="match status" value="1"/>
</dbReference>
<dbReference type="GO" id="GO:0005948">
    <property type="term" value="C:acetolactate synthase complex"/>
    <property type="evidence" value="ECO:0007669"/>
    <property type="project" value="TreeGrafter"/>
</dbReference>
<keyword evidence="8" id="KW-1185">Reference proteome</keyword>
<organism evidence="7 8">
    <name type="scientific">Herbaspirillum aquaticum</name>
    <dbReference type="NCBI Taxonomy" id="568783"/>
    <lineage>
        <taxon>Bacteria</taxon>
        <taxon>Pseudomonadati</taxon>
        <taxon>Pseudomonadota</taxon>
        <taxon>Betaproteobacteria</taxon>
        <taxon>Burkholderiales</taxon>
        <taxon>Oxalobacteraceae</taxon>
        <taxon>Herbaspirillum</taxon>
    </lineage>
</organism>
<protein>
    <submittedName>
        <fullName evidence="7">Thiamine pyrophosphate-binding protein</fullName>
    </submittedName>
</protein>
<dbReference type="CDD" id="cd00568">
    <property type="entry name" value="TPP_enzymes"/>
    <property type="match status" value="1"/>
</dbReference>
<evidence type="ECO:0000259" key="6">
    <source>
        <dbReference type="Pfam" id="PF02776"/>
    </source>
</evidence>
<dbReference type="Gene3D" id="3.40.50.1220">
    <property type="entry name" value="TPP-binding domain"/>
    <property type="match status" value="1"/>
</dbReference>
<sequence length="590" mass="64240">MRLADYVFETLADHGVDTVFMVTGRGALFLTDAVAKCERLRPVCVHHEQAGAYAATARAQLHNAPAVCLVSTGCASTNAVTGVLSAYQDGLPVIFVSGQNVLKETTYYTGHKLRTYGQQEANIVEIVKSITKYAVTLTDARDIRRHLEEALYLASEGKKGPVWLDIPLDLQSAQIEPSDLPGYTPAAVPVLAPQTDIDYLRAALAQAQRPVLLIGSGLRSADRLSEFAAFAETNRIPVVYTPSSADCYPLSQPLSVGSLGSMGCSRAGAFAVQNADCLVVLGNRLSSITTGTDLCKFARQAKTIIVDIDPDEHSKNDLRIDRLILQDLRTLFDRLGPQRIAGDTAAWVATCARWKSTYAAEPYFASTDRIDLYDLTDALSDALDDDAIVVTDSGLIEVILPSRLNYGSKRRAIHPVSQGAMGFSIPAALGVADAQRQTVVVVGDGSFMMNMQELETLRAHKIALKLIVVNNNVYSIIRRRQKELFRKRTIGTDPGNGVTVPSFEKVAALFDFGYVRIDGITGLAAGLREVLSSQGPVLCEIMGKDDQEYVEVSHAKNSSGKFVRRPLEDQWPFLEREAFLAEMIVPAIDQ</sequence>
<evidence type="ECO:0000256" key="1">
    <source>
        <dbReference type="ARBA" id="ARBA00007812"/>
    </source>
</evidence>
<evidence type="ECO:0000259" key="4">
    <source>
        <dbReference type="Pfam" id="PF00205"/>
    </source>
</evidence>
<dbReference type="SUPFAM" id="SSF52467">
    <property type="entry name" value="DHS-like NAD/FAD-binding domain"/>
    <property type="match status" value="1"/>
</dbReference>
<dbReference type="InterPro" id="IPR045229">
    <property type="entry name" value="TPP_enz"/>
</dbReference>
<dbReference type="AlphaFoldDB" id="A0A225SVV8"/>
<dbReference type="GO" id="GO:0009097">
    <property type="term" value="P:isoleucine biosynthetic process"/>
    <property type="evidence" value="ECO:0007669"/>
    <property type="project" value="TreeGrafter"/>
</dbReference>
<evidence type="ECO:0000256" key="2">
    <source>
        <dbReference type="ARBA" id="ARBA00023052"/>
    </source>
</evidence>
<dbReference type="EMBL" id="NJGV01000008">
    <property type="protein sequence ID" value="OWY34839.1"/>
    <property type="molecule type" value="Genomic_DNA"/>
</dbReference>
<dbReference type="InterPro" id="IPR011766">
    <property type="entry name" value="TPP_enzyme_TPP-bd"/>
</dbReference>
<gene>
    <name evidence="7" type="ORF">CEJ45_11150</name>
</gene>
<accession>A0A225SVV8</accession>
<comment type="caution">
    <text evidence="7">The sequence shown here is derived from an EMBL/GenBank/DDBJ whole genome shotgun (WGS) entry which is preliminary data.</text>
</comment>
<dbReference type="GO" id="GO:0003984">
    <property type="term" value="F:acetolactate synthase activity"/>
    <property type="evidence" value="ECO:0007669"/>
    <property type="project" value="TreeGrafter"/>
</dbReference>
<evidence type="ECO:0000259" key="5">
    <source>
        <dbReference type="Pfam" id="PF02775"/>
    </source>
</evidence>
<dbReference type="GO" id="GO:0009099">
    <property type="term" value="P:L-valine biosynthetic process"/>
    <property type="evidence" value="ECO:0007669"/>
    <property type="project" value="TreeGrafter"/>
</dbReference>
<dbReference type="InterPro" id="IPR029061">
    <property type="entry name" value="THDP-binding"/>
</dbReference>
<name>A0A225SVV8_9BURK</name>
<evidence type="ECO:0000313" key="8">
    <source>
        <dbReference type="Proteomes" id="UP000214747"/>
    </source>
</evidence>
<dbReference type="Proteomes" id="UP000214747">
    <property type="component" value="Unassembled WGS sequence"/>
</dbReference>
<dbReference type="GO" id="GO:0030976">
    <property type="term" value="F:thiamine pyrophosphate binding"/>
    <property type="evidence" value="ECO:0007669"/>
    <property type="project" value="InterPro"/>
</dbReference>
<reference evidence="7 8" key="1">
    <citation type="journal article" date="2010" name="Int. J. Syst. Evol. Microbiol.">
        <title>Reclassification of Herbaspirillum putei as a later heterotypic synonym of Herbaspirillum huttiense, with the description of H. huttiense subsp. huttiense subsp. nov. and H. huttiense subsp. putei subsp. nov., comb. nov., and description of Herbaspirillum aquaticum sp. nov.</title>
        <authorList>
            <person name="Dobritsa A.P."/>
            <person name="Reddy M.C."/>
            <person name="Samadpour M."/>
        </authorList>
    </citation>
    <scope>NUCLEOTIDE SEQUENCE [LARGE SCALE GENOMIC DNA]</scope>
    <source>
        <strain evidence="7 8">IEH 4430</strain>
    </source>
</reference>
<dbReference type="CDD" id="cd07035">
    <property type="entry name" value="TPP_PYR_POX_like"/>
    <property type="match status" value="1"/>
</dbReference>
<comment type="similarity">
    <text evidence="1 3">Belongs to the TPP enzyme family.</text>
</comment>
<dbReference type="PANTHER" id="PTHR18968">
    <property type="entry name" value="THIAMINE PYROPHOSPHATE ENZYMES"/>
    <property type="match status" value="1"/>
</dbReference>